<dbReference type="AlphaFoldDB" id="A0A6G1HN25"/>
<dbReference type="Gene3D" id="1.10.510.10">
    <property type="entry name" value="Transferase(Phosphotransferase) domain 1"/>
    <property type="match status" value="1"/>
</dbReference>
<organism evidence="3 4">
    <name type="scientific">Trichodelitschia bisporula</name>
    <dbReference type="NCBI Taxonomy" id="703511"/>
    <lineage>
        <taxon>Eukaryota</taxon>
        <taxon>Fungi</taxon>
        <taxon>Dikarya</taxon>
        <taxon>Ascomycota</taxon>
        <taxon>Pezizomycotina</taxon>
        <taxon>Dothideomycetes</taxon>
        <taxon>Dothideomycetes incertae sedis</taxon>
        <taxon>Phaeotrichales</taxon>
        <taxon>Phaeotrichaceae</taxon>
        <taxon>Trichodelitschia</taxon>
    </lineage>
</organism>
<dbReference type="SMART" id="SM00220">
    <property type="entry name" value="S_TKc"/>
    <property type="match status" value="1"/>
</dbReference>
<reference evidence="3" key="1">
    <citation type="journal article" date="2020" name="Stud. Mycol.">
        <title>101 Dothideomycetes genomes: a test case for predicting lifestyles and emergence of pathogens.</title>
        <authorList>
            <person name="Haridas S."/>
            <person name="Albert R."/>
            <person name="Binder M."/>
            <person name="Bloem J."/>
            <person name="Labutti K."/>
            <person name="Salamov A."/>
            <person name="Andreopoulos B."/>
            <person name="Baker S."/>
            <person name="Barry K."/>
            <person name="Bills G."/>
            <person name="Bluhm B."/>
            <person name="Cannon C."/>
            <person name="Castanera R."/>
            <person name="Culley D."/>
            <person name="Daum C."/>
            <person name="Ezra D."/>
            <person name="Gonzalez J."/>
            <person name="Henrissat B."/>
            <person name="Kuo A."/>
            <person name="Liang C."/>
            <person name="Lipzen A."/>
            <person name="Lutzoni F."/>
            <person name="Magnuson J."/>
            <person name="Mondo S."/>
            <person name="Nolan M."/>
            <person name="Ohm R."/>
            <person name="Pangilinan J."/>
            <person name="Park H.-J."/>
            <person name="Ramirez L."/>
            <person name="Alfaro M."/>
            <person name="Sun H."/>
            <person name="Tritt A."/>
            <person name="Yoshinaga Y."/>
            <person name="Zwiers L.-H."/>
            <person name="Turgeon B."/>
            <person name="Goodwin S."/>
            <person name="Spatafora J."/>
            <person name="Crous P."/>
            <person name="Grigoriev I."/>
        </authorList>
    </citation>
    <scope>NUCLEOTIDE SEQUENCE</scope>
    <source>
        <strain evidence="3">CBS 262.69</strain>
    </source>
</reference>
<sequence length="541" mass="61396">MVSIPDCSPDRAPKRPYTGTDPPPKRARGESGRPVRPPERLFPKAGKFGPKLPPVPTQPLTFGPSLDLRCRPTALIPEGWGAEMAHGRTPGHPVRVRGSRVARRGRAWGSRTDPFVPDWENIPQPGDAAALAAWRPYADDVAKGERVLRILPHGDDADKFWWRPVRFLGTSDGTGVLWVWVKYLAGRHDWIQDRMAVKDSRPQPWNDPTAWMTNTMDVPMEASILKSLNLSGPCGKYFPQLRGFRIMRHARCVRTSMEYAAYGNLHNFRRYFVNGIVRDYRYMSPAPPDGGDLFPTQFVFHFFMELSRACIAMNNLGIIHRDINPFNVYLMEDAESKYGFRAVLGDFGAAVIEDDPRFANPQHFVAITVYDMISCDTRTPPQGHWGGLPEGHLAHQVTCERVLEPAGLWSNSAQAHHYRHVAIALVTCLNEYPGNRPTSTKLHQVLHDWVLNPRTNEPDDMETEGTAIKLLRYHELWRMGESLQLEETRAKEMELYRRRVILYVQEQRMRADHGEPPLDEPLPEPPASTHSDNSPRSSQGS</sequence>
<dbReference type="GO" id="GO:0005524">
    <property type="term" value="F:ATP binding"/>
    <property type="evidence" value="ECO:0007669"/>
    <property type="project" value="InterPro"/>
</dbReference>
<evidence type="ECO:0000313" key="4">
    <source>
        <dbReference type="Proteomes" id="UP000799640"/>
    </source>
</evidence>
<feature type="compositionally biased region" description="Polar residues" evidence="1">
    <location>
        <begin position="528"/>
        <end position="541"/>
    </location>
</feature>
<name>A0A6G1HN25_9PEZI</name>
<accession>A0A6G1HN25</accession>
<evidence type="ECO:0000256" key="1">
    <source>
        <dbReference type="SAM" id="MobiDB-lite"/>
    </source>
</evidence>
<dbReference type="EMBL" id="ML996704">
    <property type="protein sequence ID" value="KAF2397249.1"/>
    <property type="molecule type" value="Genomic_DNA"/>
</dbReference>
<feature type="region of interest" description="Disordered" evidence="1">
    <location>
        <begin position="1"/>
        <end position="57"/>
    </location>
</feature>
<dbReference type="InterPro" id="IPR011009">
    <property type="entry name" value="Kinase-like_dom_sf"/>
</dbReference>
<keyword evidence="4" id="KW-1185">Reference proteome</keyword>
<feature type="domain" description="Protein kinase" evidence="2">
    <location>
        <begin position="162"/>
        <end position="541"/>
    </location>
</feature>
<gene>
    <name evidence="3" type="ORF">EJ06DRAFT_551269</name>
</gene>
<evidence type="ECO:0000313" key="3">
    <source>
        <dbReference type="EMBL" id="KAF2397249.1"/>
    </source>
</evidence>
<feature type="region of interest" description="Disordered" evidence="1">
    <location>
        <begin position="509"/>
        <end position="541"/>
    </location>
</feature>
<dbReference type="InterPro" id="IPR000719">
    <property type="entry name" value="Prot_kinase_dom"/>
</dbReference>
<feature type="compositionally biased region" description="Basic and acidic residues" evidence="1">
    <location>
        <begin position="23"/>
        <end position="42"/>
    </location>
</feature>
<dbReference type="SUPFAM" id="SSF56112">
    <property type="entry name" value="Protein kinase-like (PK-like)"/>
    <property type="match status" value="1"/>
</dbReference>
<dbReference type="Proteomes" id="UP000799640">
    <property type="component" value="Unassembled WGS sequence"/>
</dbReference>
<protein>
    <recommendedName>
        <fullName evidence="2">Protein kinase domain-containing protein</fullName>
    </recommendedName>
</protein>
<dbReference type="PROSITE" id="PS50011">
    <property type="entry name" value="PROTEIN_KINASE_DOM"/>
    <property type="match status" value="1"/>
</dbReference>
<dbReference type="GO" id="GO:0004672">
    <property type="term" value="F:protein kinase activity"/>
    <property type="evidence" value="ECO:0007669"/>
    <property type="project" value="InterPro"/>
</dbReference>
<dbReference type="OrthoDB" id="3800108at2759"/>
<proteinExistence type="predicted"/>
<evidence type="ECO:0000259" key="2">
    <source>
        <dbReference type="PROSITE" id="PS50011"/>
    </source>
</evidence>